<dbReference type="InterPro" id="IPR058245">
    <property type="entry name" value="NreC/VraR/RcsB-like_REC"/>
</dbReference>
<evidence type="ECO:0000259" key="5">
    <source>
        <dbReference type="PROSITE" id="PS50110"/>
    </source>
</evidence>
<dbReference type="GO" id="GO:0003677">
    <property type="term" value="F:DNA binding"/>
    <property type="evidence" value="ECO:0007669"/>
    <property type="project" value="UniProtKB-KW"/>
</dbReference>
<feature type="domain" description="Response regulatory" evidence="5">
    <location>
        <begin position="4"/>
        <end position="121"/>
    </location>
</feature>
<dbReference type="OrthoDB" id="9780593at2"/>
<dbReference type="Pfam" id="PF00072">
    <property type="entry name" value="Response_reg"/>
    <property type="match status" value="1"/>
</dbReference>
<dbReference type="SMART" id="SM00421">
    <property type="entry name" value="HTH_LUXR"/>
    <property type="match status" value="1"/>
</dbReference>
<evidence type="ECO:0000313" key="6">
    <source>
        <dbReference type="EMBL" id="MQR02641.1"/>
    </source>
</evidence>
<dbReference type="CDD" id="cd17535">
    <property type="entry name" value="REC_NarL-like"/>
    <property type="match status" value="1"/>
</dbReference>
<dbReference type="InterPro" id="IPR000792">
    <property type="entry name" value="Tscrpt_reg_LuxR_C"/>
</dbReference>
<dbReference type="PRINTS" id="PR00038">
    <property type="entry name" value="HTHLUXR"/>
</dbReference>
<sequence length="210" mass="23178">MTHYTLIVEDHPLYREGLSDTLSLILTDTVVLKASSAEEGLLMTDHLQDVRLICIDLGLPKIQGVDAVSIFRTKFPRAVLIVISGNEQTELHKLALKRGANTFIPKSASSDEIAALVHRAMAGEWLMPHVELAESKTMAPSHVKPFLTMRQNEVLQVMAMGMSNKQIARHMNLAEVTVKLHVTGIFRAFGANCRTQALQIARKSGLLLDS</sequence>
<dbReference type="CDD" id="cd06170">
    <property type="entry name" value="LuxR_C_like"/>
    <property type="match status" value="1"/>
</dbReference>
<keyword evidence="7" id="KW-1185">Reference proteome</keyword>
<dbReference type="SUPFAM" id="SSF52172">
    <property type="entry name" value="CheY-like"/>
    <property type="match status" value="1"/>
</dbReference>
<dbReference type="InterPro" id="IPR011006">
    <property type="entry name" value="CheY-like_superfamily"/>
</dbReference>
<reference evidence="6 7" key="1">
    <citation type="submission" date="2019-10" db="EMBL/GenBank/DDBJ databases">
        <title>Glaciimonas soli sp. nov., a psychrophilic bacterium isolated from the forest soil of a high elevation mountain in Taiwan.</title>
        <authorList>
            <person name="Wang L.-T."/>
            <person name="Shieh W.Y."/>
        </authorList>
    </citation>
    <scope>NUCLEOTIDE SEQUENCE [LARGE SCALE GENOMIC DNA]</scope>
    <source>
        <strain evidence="6 7">GS1</strain>
    </source>
</reference>
<gene>
    <name evidence="6" type="ORF">GEV47_18345</name>
</gene>
<dbReference type="RefSeq" id="WP_153236272.1">
    <property type="nucleotide sequence ID" value="NZ_WINI01000011.1"/>
</dbReference>
<evidence type="ECO:0000256" key="1">
    <source>
        <dbReference type="ARBA" id="ARBA00022553"/>
    </source>
</evidence>
<protein>
    <submittedName>
        <fullName evidence="6">Response regulator</fullName>
    </submittedName>
</protein>
<dbReference type="AlphaFoldDB" id="A0A843YZB7"/>
<dbReference type="InterPro" id="IPR001789">
    <property type="entry name" value="Sig_transdc_resp-reg_receiver"/>
</dbReference>
<evidence type="ECO:0000256" key="3">
    <source>
        <dbReference type="PROSITE-ProRule" id="PRU00169"/>
    </source>
</evidence>
<dbReference type="PROSITE" id="PS50110">
    <property type="entry name" value="RESPONSE_REGULATORY"/>
    <property type="match status" value="1"/>
</dbReference>
<dbReference type="GO" id="GO:0006355">
    <property type="term" value="P:regulation of DNA-templated transcription"/>
    <property type="evidence" value="ECO:0007669"/>
    <property type="project" value="InterPro"/>
</dbReference>
<dbReference type="Proteomes" id="UP000451565">
    <property type="component" value="Unassembled WGS sequence"/>
</dbReference>
<evidence type="ECO:0000259" key="4">
    <source>
        <dbReference type="PROSITE" id="PS50043"/>
    </source>
</evidence>
<feature type="modified residue" description="4-aspartylphosphate" evidence="3">
    <location>
        <position position="56"/>
    </location>
</feature>
<dbReference type="InterPro" id="IPR016032">
    <property type="entry name" value="Sig_transdc_resp-reg_C-effctor"/>
</dbReference>
<organism evidence="6 7">
    <name type="scientific">Glaciimonas soli</name>
    <dbReference type="NCBI Taxonomy" id="2590999"/>
    <lineage>
        <taxon>Bacteria</taxon>
        <taxon>Pseudomonadati</taxon>
        <taxon>Pseudomonadota</taxon>
        <taxon>Betaproteobacteria</taxon>
        <taxon>Burkholderiales</taxon>
        <taxon>Oxalobacteraceae</taxon>
        <taxon>Glaciimonas</taxon>
    </lineage>
</organism>
<dbReference type="PANTHER" id="PTHR45566:SF2">
    <property type="entry name" value="NARL SUBFAMILY"/>
    <property type="match status" value="1"/>
</dbReference>
<dbReference type="Pfam" id="PF00196">
    <property type="entry name" value="GerE"/>
    <property type="match status" value="1"/>
</dbReference>
<keyword evidence="2" id="KW-0238">DNA-binding</keyword>
<evidence type="ECO:0000313" key="7">
    <source>
        <dbReference type="Proteomes" id="UP000451565"/>
    </source>
</evidence>
<feature type="domain" description="HTH luxR-type" evidence="4">
    <location>
        <begin position="140"/>
        <end position="205"/>
    </location>
</feature>
<dbReference type="Gene3D" id="3.40.50.2300">
    <property type="match status" value="1"/>
</dbReference>
<dbReference type="PANTHER" id="PTHR45566">
    <property type="entry name" value="HTH-TYPE TRANSCRIPTIONAL REGULATOR YHJB-RELATED"/>
    <property type="match status" value="1"/>
</dbReference>
<keyword evidence="1 3" id="KW-0597">Phosphoprotein</keyword>
<dbReference type="GO" id="GO:0000160">
    <property type="term" value="P:phosphorelay signal transduction system"/>
    <property type="evidence" value="ECO:0007669"/>
    <property type="project" value="InterPro"/>
</dbReference>
<dbReference type="SMART" id="SM00448">
    <property type="entry name" value="REC"/>
    <property type="match status" value="1"/>
</dbReference>
<dbReference type="EMBL" id="WINI01000011">
    <property type="protein sequence ID" value="MQR02641.1"/>
    <property type="molecule type" value="Genomic_DNA"/>
</dbReference>
<name>A0A843YZB7_9BURK</name>
<comment type="caution">
    <text evidence="6">The sequence shown here is derived from an EMBL/GenBank/DDBJ whole genome shotgun (WGS) entry which is preliminary data.</text>
</comment>
<proteinExistence type="predicted"/>
<accession>A0A843YZB7</accession>
<dbReference type="PROSITE" id="PS50043">
    <property type="entry name" value="HTH_LUXR_2"/>
    <property type="match status" value="1"/>
</dbReference>
<evidence type="ECO:0000256" key="2">
    <source>
        <dbReference type="ARBA" id="ARBA00023125"/>
    </source>
</evidence>
<dbReference type="InterPro" id="IPR051015">
    <property type="entry name" value="EvgA-like"/>
</dbReference>
<dbReference type="SUPFAM" id="SSF46894">
    <property type="entry name" value="C-terminal effector domain of the bipartite response regulators"/>
    <property type="match status" value="1"/>
</dbReference>